<dbReference type="PANTHER" id="PTHR31511:SF12">
    <property type="entry name" value="RHO TERMINATION FACTOR N-TERMINAL DOMAIN-CONTAINING PROTEIN"/>
    <property type="match status" value="1"/>
</dbReference>
<keyword evidence="6" id="KW-0239">DNA-directed DNA polymerase</keyword>
<comment type="catalytic activity">
    <reaction evidence="8">
        <text>DNA(n) + a 2'-deoxyribonucleoside 5'-triphosphate = DNA(n+1) + diphosphate</text>
        <dbReference type="Rhea" id="RHEA:22508"/>
        <dbReference type="Rhea" id="RHEA-COMP:17339"/>
        <dbReference type="Rhea" id="RHEA-COMP:17340"/>
        <dbReference type="ChEBI" id="CHEBI:33019"/>
        <dbReference type="ChEBI" id="CHEBI:61560"/>
        <dbReference type="ChEBI" id="CHEBI:173112"/>
        <dbReference type="EC" id="2.7.7.7"/>
    </reaction>
</comment>
<dbReference type="SUPFAM" id="SSF53098">
    <property type="entry name" value="Ribonuclease H-like"/>
    <property type="match status" value="1"/>
</dbReference>
<dbReference type="GO" id="GO:0000166">
    <property type="term" value="F:nucleotide binding"/>
    <property type="evidence" value="ECO:0007669"/>
    <property type="project" value="InterPro"/>
</dbReference>
<accession>A0A1B6E827</accession>
<organism evidence="10">
    <name type="scientific">Clastoptera arizonana</name>
    <name type="common">Arizona spittle bug</name>
    <dbReference type="NCBI Taxonomy" id="38151"/>
    <lineage>
        <taxon>Eukaryota</taxon>
        <taxon>Metazoa</taxon>
        <taxon>Ecdysozoa</taxon>
        <taxon>Arthropoda</taxon>
        <taxon>Hexapoda</taxon>
        <taxon>Insecta</taxon>
        <taxon>Pterygota</taxon>
        <taxon>Neoptera</taxon>
        <taxon>Paraneoptera</taxon>
        <taxon>Hemiptera</taxon>
        <taxon>Auchenorrhyncha</taxon>
        <taxon>Cercopoidea</taxon>
        <taxon>Clastopteridae</taxon>
        <taxon>Clastoptera</taxon>
    </lineage>
</organism>
<dbReference type="AlphaFoldDB" id="A0A1B6E827"/>
<evidence type="ECO:0000256" key="2">
    <source>
        <dbReference type="ARBA" id="ARBA00012417"/>
    </source>
</evidence>
<evidence type="ECO:0000256" key="4">
    <source>
        <dbReference type="ARBA" id="ARBA00022695"/>
    </source>
</evidence>
<keyword evidence="5" id="KW-0235">DNA replication</keyword>
<evidence type="ECO:0000313" key="10">
    <source>
        <dbReference type="EMBL" id="JAS34088.1"/>
    </source>
</evidence>
<dbReference type="PANTHER" id="PTHR31511">
    <property type="entry name" value="PROTEIN CBG23764"/>
    <property type="match status" value="1"/>
</dbReference>
<evidence type="ECO:0000256" key="1">
    <source>
        <dbReference type="ARBA" id="ARBA00005755"/>
    </source>
</evidence>
<comment type="similarity">
    <text evidence="1">Belongs to the DNA polymerase type-B family.</text>
</comment>
<sequence>MTLPNFIPVYAHNLSNFDGHFIVRSLNFDEGEIKVIPNNRPTERYISFSKKYLGCKIWIRFLDSFRFLNYSLDNLVKGLTEFPIMCETYKEEFQRKLLLRKGVLPYSYLDSMEKLQETSLPNRAAFYNTLSEEDISDEDYSHAQNIWKTFKIKNIREYSELYMKTEVLLLCEVFEQYRNLCFDTYKIDPSWCFTSPGFSWMAMLKFTNIKLDILNDITQVQFIEAGIRGGLTQCVLRYARTNNPKYI</sequence>
<reference evidence="10" key="1">
    <citation type="submission" date="2015-12" db="EMBL/GenBank/DDBJ databases">
        <title>De novo transcriptome assembly of four potential Pierce s Disease insect vectors from Arizona vineyards.</title>
        <authorList>
            <person name="Tassone E.E."/>
        </authorList>
    </citation>
    <scope>NUCLEOTIDE SEQUENCE</scope>
</reference>
<dbReference type="GO" id="GO:0003887">
    <property type="term" value="F:DNA-directed DNA polymerase activity"/>
    <property type="evidence" value="ECO:0007669"/>
    <property type="project" value="UniProtKB-KW"/>
</dbReference>
<evidence type="ECO:0000256" key="5">
    <source>
        <dbReference type="ARBA" id="ARBA00022705"/>
    </source>
</evidence>
<evidence type="ECO:0000256" key="8">
    <source>
        <dbReference type="ARBA" id="ARBA00049244"/>
    </source>
</evidence>
<dbReference type="EMBL" id="GEDC01003210">
    <property type="protein sequence ID" value="JAS34088.1"/>
    <property type="molecule type" value="Transcribed_RNA"/>
</dbReference>
<dbReference type="InterPro" id="IPR004868">
    <property type="entry name" value="DNA-dir_DNA_pol_B_mt/vir"/>
</dbReference>
<dbReference type="Gene3D" id="3.30.420.10">
    <property type="entry name" value="Ribonuclease H-like superfamily/Ribonuclease H"/>
    <property type="match status" value="1"/>
</dbReference>
<gene>
    <name evidence="10" type="ORF">g.30909</name>
</gene>
<dbReference type="GO" id="GO:0006260">
    <property type="term" value="P:DNA replication"/>
    <property type="evidence" value="ECO:0007669"/>
    <property type="project" value="UniProtKB-KW"/>
</dbReference>
<feature type="domain" description="DNA-directed DNA polymerase family B mitochondria/virus" evidence="9">
    <location>
        <begin position="9"/>
        <end position="233"/>
    </location>
</feature>
<keyword evidence="4" id="KW-0548">Nucleotidyltransferase</keyword>
<keyword evidence="3" id="KW-0808">Transferase</keyword>
<dbReference type="EC" id="2.7.7.7" evidence="2"/>
<name>A0A1B6E827_9HEMI</name>
<evidence type="ECO:0000256" key="6">
    <source>
        <dbReference type="ARBA" id="ARBA00022932"/>
    </source>
</evidence>
<dbReference type="Pfam" id="PF03175">
    <property type="entry name" value="DNA_pol_B_2"/>
    <property type="match status" value="1"/>
</dbReference>
<evidence type="ECO:0000256" key="7">
    <source>
        <dbReference type="ARBA" id="ARBA00023125"/>
    </source>
</evidence>
<evidence type="ECO:0000259" key="9">
    <source>
        <dbReference type="Pfam" id="PF03175"/>
    </source>
</evidence>
<proteinExistence type="inferred from homology"/>
<dbReference type="InterPro" id="IPR012337">
    <property type="entry name" value="RNaseH-like_sf"/>
</dbReference>
<dbReference type="InterPro" id="IPR036397">
    <property type="entry name" value="RNaseH_sf"/>
</dbReference>
<dbReference type="GO" id="GO:0003677">
    <property type="term" value="F:DNA binding"/>
    <property type="evidence" value="ECO:0007669"/>
    <property type="project" value="UniProtKB-KW"/>
</dbReference>
<protein>
    <recommendedName>
        <fullName evidence="2">DNA-directed DNA polymerase</fullName>
        <ecNumber evidence="2">2.7.7.7</ecNumber>
    </recommendedName>
</protein>
<keyword evidence="7" id="KW-0238">DNA-binding</keyword>
<evidence type="ECO:0000256" key="3">
    <source>
        <dbReference type="ARBA" id="ARBA00022679"/>
    </source>
</evidence>